<dbReference type="Gene3D" id="3.10.129.10">
    <property type="entry name" value="Hotdog Thioesterase"/>
    <property type="match status" value="1"/>
</dbReference>
<dbReference type="PIRSF" id="PIRSF003230">
    <property type="entry name" value="YbgC"/>
    <property type="match status" value="1"/>
</dbReference>
<dbReference type="OrthoDB" id="9800856at2"/>
<dbReference type="InterPro" id="IPR006684">
    <property type="entry name" value="YbgC/YbaW"/>
</dbReference>
<name>A0A1Y0I3R1_9GAMM</name>
<dbReference type="CDD" id="cd00586">
    <property type="entry name" value="4HBT"/>
    <property type="match status" value="1"/>
</dbReference>
<sequence length="142" mass="16509">MTSVPEVAITTKIKVPFFDVDSMHIVWHGHYVKYLELARCELLDSINYGYLEMAHSGYLWPVVDMRLKYVAPACFGQWIQVSCKLAEFETRLKLNYEIIDIDTGKRLTKAHTIQVAVARETQEMQFETPAILKQRLGIRCER</sequence>
<organism evidence="3 4">
    <name type="scientific">Oleiphilus messinensis</name>
    <dbReference type="NCBI Taxonomy" id="141451"/>
    <lineage>
        <taxon>Bacteria</taxon>
        <taxon>Pseudomonadati</taxon>
        <taxon>Pseudomonadota</taxon>
        <taxon>Gammaproteobacteria</taxon>
        <taxon>Oceanospirillales</taxon>
        <taxon>Oleiphilaceae</taxon>
        <taxon>Oleiphilus</taxon>
    </lineage>
</organism>
<dbReference type="InterPro" id="IPR029069">
    <property type="entry name" value="HotDog_dom_sf"/>
</dbReference>
<reference evidence="3 4" key="1">
    <citation type="submission" date="2017-05" db="EMBL/GenBank/DDBJ databases">
        <title>Genomic insights into alkan degradation activity of Oleiphilus messinensis.</title>
        <authorList>
            <person name="Kozyavkin S.A."/>
            <person name="Slesarev A.I."/>
            <person name="Golyshin P.N."/>
            <person name="Korzhenkov A."/>
            <person name="Golyshina O.N."/>
            <person name="Toshchakov S.V."/>
        </authorList>
    </citation>
    <scope>NUCLEOTIDE SEQUENCE [LARGE SCALE GENOMIC DNA]</scope>
    <source>
        <strain evidence="3 4">ME102</strain>
    </source>
</reference>
<dbReference type="EMBL" id="CP021425">
    <property type="protein sequence ID" value="ARU55112.1"/>
    <property type="molecule type" value="Genomic_DNA"/>
</dbReference>
<accession>A0A1Y0I3R1</accession>
<dbReference type="InterPro" id="IPR050563">
    <property type="entry name" value="4-hydroxybenzoyl-CoA_TE"/>
</dbReference>
<dbReference type="Proteomes" id="UP000196027">
    <property type="component" value="Chromosome"/>
</dbReference>
<protein>
    <submittedName>
        <fullName evidence="3">Acyl-CoA thioester hydrolase</fullName>
    </submittedName>
</protein>
<evidence type="ECO:0000313" key="4">
    <source>
        <dbReference type="Proteomes" id="UP000196027"/>
    </source>
</evidence>
<keyword evidence="2 3" id="KW-0378">Hydrolase</keyword>
<dbReference type="PANTHER" id="PTHR31793">
    <property type="entry name" value="4-HYDROXYBENZOYL-COA THIOESTERASE FAMILY MEMBER"/>
    <property type="match status" value="1"/>
</dbReference>
<dbReference type="PANTHER" id="PTHR31793:SF27">
    <property type="entry name" value="NOVEL THIOESTERASE SUPERFAMILY DOMAIN AND SAPOSIN A-TYPE DOMAIN CONTAINING PROTEIN (0610012H03RIK)"/>
    <property type="match status" value="1"/>
</dbReference>
<dbReference type="Pfam" id="PF13279">
    <property type="entry name" value="4HBT_2"/>
    <property type="match status" value="1"/>
</dbReference>
<evidence type="ECO:0000313" key="3">
    <source>
        <dbReference type="EMBL" id="ARU55112.1"/>
    </source>
</evidence>
<proteinExistence type="inferred from homology"/>
<comment type="similarity">
    <text evidence="1">Belongs to the 4-hydroxybenzoyl-CoA thioesterase family.</text>
</comment>
<evidence type="ECO:0000256" key="1">
    <source>
        <dbReference type="ARBA" id="ARBA00005953"/>
    </source>
</evidence>
<dbReference type="KEGG" id="ome:OLMES_1026"/>
<keyword evidence="4" id="KW-1185">Reference proteome</keyword>
<gene>
    <name evidence="3" type="ORF">OLMES_1026</name>
</gene>
<evidence type="ECO:0000256" key="2">
    <source>
        <dbReference type="ARBA" id="ARBA00022801"/>
    </source>
</evidence>
<dbReference type="SUPFAM" id="SSF54637">
    <property type="entry name" value="Thioesterase/thiol ester dehydrase-isomerase"/>
    <property type="match status" value="1"/>
</dbReference>
<dbReference type="GO" id="GO:0047617">
    <property type="term" value="F:fatty acyl-CoA hydrolase activity"/>
    <property type="evidence" value="ECO:0007669"/>
    <property type="project" value="TreeGrafter"/>
</dbReference>
<dbReference type="RefSeq" id="WP_087460250.1">
    <property type="nucleotide sequence ID" value="NZ_CP021425.1"/>
</dbReference>
<dbReference type="AlphaFoldDB" id="A0A1Y0I3R1"/>